<feature type="compositionally biased region" description="Basic residues" evidence="2">
    <location>
        <begin position="81"/>
        <end position="90"/>
    </location>
</feature>
<reference evidence="4" key="2">
    <citation type="submission" date="2015-01" db="EMBL/GenBank/DDBJ databases">
        <title>Evolutionary Origins and Diversification of the Mycorrhizal Mutualists.</title>
        <authorList>
            <consortium name="DOE Joint Genome Institute"/>
            <consortium name="Mycorrhizal Genomics Consortium"/>
            <person name="Kohler A."/>
            <person name="Kuo A."/>
            <person name="Nagy L.G."/>
            <person name="Floudas D."/>
            <person name="Copeland A."/>
            <person name="Barry K.W."/>
            <person name="Cichocki N."/>
            <person name="Veneault-Fourrey C."/>
            <person name="LaButti K."/>
            <person name="Lindquist E.A."/>
            <person name="Lipzen A."/>
            <person name="Lundell T."/>
            <person name="Morin E."/>
            <person name="Murat C."/>
            <person name="Riley R."/>
            <person name="Ohm R."/>
            <person name="Sun H."/>
            <person name="Tunlid A."/>
            <person name="Henrissat B."/>
            <person name="Grigoriev I.V."/>
            <person name="Hibbett D.S."/>
            <person name="Martin F."/>
        </authorList>
    </citation>
    <scope>NUCLEOTIDE SEQUENCE [LARGE SCALE GENOMIC DNA]</scope>
    <source>
        <strain evidence="4">Zn</strain>
    </source>
</reference>
<keyword evidence="4" id="KW-1185">Reference proteome</keyword>
<evidence type="ECO:0000256" key="1">
    <source>
        <dbReference type="SAM" id="Coils"/>
    </source>
</evidence>
<dbReference type="SUPFAM" id="SSF57959">
    <property type="entry name" value="Leucine zipper domain"/>
    <property type="match status" value="1"/>
</dbReference>
<evidence type="ECO:0000313" key="3">
    <source>
        <dbReference type="EMBL" id="KIM95895.1"/>
    </source>
</evidence>
<dbReference type="InParanoid" id="A0A0C3GIC1"/>
<dbReference type="CDD" id="cd14688">
    <property type="entry name" value="bZIP_YAP"/>
    <property type="match status" value="1"/>
</dbReference>
<dbReference type="PANTHER" id="PTHR40618:SF1">
    <property type="entry name" value="B-ZIP TRANSCRIPTION FACTOR (EUROFUNG)"/>
    <property type="match status" value="1"/>
</dbReference>
<keyword evidence="1" id="KW-0175">Coiled coil</keyword>
<dbReference type="EMBL" id="KN832885">
    <property type="protein sequence ID" value="KIM95895.1"/>
    <property type="molecule type" value="Genomic_DNA"/>
</dbReference>
<gene>
    <name evidence="3" type="ORF">OIDMADRAFT_58986</name>
</gene>
<evidence type="ECO:0000313" key="4">
    <source>
        <dbReference type="Proteomes" id="UP000054321"/>
    </source>
</evidence>
<organism evidence="3 4">
    <name type="scientific">Oidiodendron maius (strain Zn)</name>
    <dbReference type="NCBI Taxonomy" id="913774"/>
    <lineage>
        <taxon>Eukaryota</taxon>
        <taxon>Fungi</taxon>
        <taxon>Dikarya</taxon>
        <taxon>Ascomycota</taxon>
        <taxon>Pezizomycotina</taxon>
        <taxon>Leotiomycetes</taxon>
        <taxon>Leotiomycetes incertae sedis</taxon>
        <taxon>Myxotrichaceae</taxon>
        <taxon>Oidiodendron</taxon>
    </lineage>
</organism>
<feature type="coiled-coil region" evidence="1">
    <location>
        <begin position="118"/>
        <end position="145"/>
    </location>
</feature>
<dbReference type="Gene3D" id="1.20.5.170">
    <property type="match status" value="1"/>
</dbReference>
<dbReference type="InterPro" id="IPR046347">
    <property type="entry name" value="bZIP_sf"/>
</dbReference>
<dbReference type="Proteomes" id="UP000054321">
    <property type="component" value="Unassembled WGS sequence"/>
</dbReference>
<accession>A0A0C3GIC1</accession>
<evidence type="ECO:0008006" key="5">
    <source>
        <dbReference type="Google" id="ProtNLM"/>
    </source>
</evidence>
<name>A0A0C3GIC1_OIDMZ</name>
<dbReference type="PANTHER" id="PTHR40618">
    <property type="entry name" value="B-ZIP TRANSCRIPTION FACTOR (EUROFUNG)-RELATED"/>
    <property type="match status" value="1"/>
</dbReference>
<dbReference type="GO" id="GO:0003700">
    <property type="term" value="F:DNA-binding transcription factor activity"/>
    <property type="evidence" value="ECO:0007669"/>
    <property type="project" value="InterPro"/>
</dbReference>
<proteinExistence type="predicted"/>
<feature type="region of interest" description="Disordered" evidence="2">
    <location>
        <begin position="64"/>
        <end position="106"/>
    </location>
</feature>
<dbReference type="OrthoDB" id="3558144at2759"/>
<sequence length="454" mass="50639">MSSLLENEEVQWEDPLTDIFSQSACSFDIPSLHWDVELDGLDGDSTMHDTSLVSAAIQPDSYEILGGSESPSRTSVPGPKPKAKKGKKGRPQSIFDHGSQSAVDRRRTQVRLAQRAYRNRKEATVASLRNDVDDLKARLIGMENTANELFDVTGSLSYLPETAKYAIQSLHKRLEQYRLPLHLRSAVQTTEGTLPFSVWKATDSGDVPISKDMPIENSVTQLSPASSDIDQSPYTFDSFKNPPEPQPDFRSSISAFASFNETLLKFSLRLRHEALRGAYNLAKKPETPYKVLCRVFRYCIFSCTREEIIQHLDFLIQESAKTTYQTLASMVLSDADSVSNKSFSRSPFYSTIESAKMETNDAYMSPEGVTNYLQYRGLAIDPELTSVEFTMTPGNLFGSASTLFDEIRQKKKIRVSASKLQYELMARMVCLAVGPGIRASKIDEAIRSTVIAAI</sequence>
<dbReference type="HOGENOM" id="CLU_578665_0_0_1"/>
<evidence type="ECO:0000256" key="2">
    <source>
        <dbReference type="SAM" id="MobiDB-lite"/>
    </source>
</evidence>
<reference evidence="3 4" key="1">
    <citation type="submission" date="2014-04" db="EMBL/GenBank/DDBJ databases">
        <authorList>
            <consortium name="DOE Joint Genome Institute"/>
            <person name="Kuo A."/>
            <person name="Martino E."/>
            <person name="Perotto S."/>
            <person name="Kohler A."/>
            <person name="Nagy L.G."/>
            <person name="Floudas D."/>
            <person name="Copeland A."/>
            <person name="Barry K.W."/>
            <person name="Cichocki N."/>
            <person name="Veneault-Fourrey C."/>
            <person name="LaButti K."/>
            <person name="Lindquist E.A."/>
            <person name="Lipzen A."/>
            <person name="Lundell T."/>
            <person name="Morin E."/>
            <person name="Murat C."/>
            <person name="Sun H."/>
            <person name="Tunlid A."/>
            <person name="Henrissat B."/>
            <person name="Grigoriev I.V."/>
            <person name="Hibbett D.S."/>
            <person name="Martin F."/>
            <person name="Nordberg H.P."/>
            <person name="Cantor M.N."/>
            <person name="Hua S.X."/>
        </authorList>
    </citation>
    <scope>NUCLEOTIDE SEQUENCE [LARGE SCALE GENOMIC DNA]</scope>
    <source>
        <strain evidence="3 4">Zn</strain>
    </source>
</reference>
<protein>
    <recommendedName>
        <fullName evidence="5">BZIP domain-containing protein</fullName>
    </recommendedName>
</protein>
<dbReference type="AlphaFoldDB" id="A0A0C3GIC1"/>